<reference evidence="1 2" key="1">
    <citation type="submission" date="2014-04" db="EMBL/GenBank/DDBJ databases">
        <authorList>
            <consortium name="DOE Joint Genome Institute"/>
            <person name="Kuo A."/>
            <person name="Kohler A."/>
            <person name="Costa M.D."/>
            <person name="Nagy L.G."/>
            <person name="Floudas D."/>
            <person name="Copeland A."/>
            <person name="Barry K.W."/>
            <person name="Cichocki N."/>
            <person name="Veneault-Fourrey C."/>
            <person name="LaButti K."/>
            <person name="Lindquist E.A."/>
            <person name="Lipzen A."/>
            <person name="Lundell T."/>
            <person name="Morin E."/>
            <person name="Murat C."/>
            <person name="Sun H."/>
            <person name="Tunlid A."/>
            <person name="Henrissat B."/>
            <person name="Grigoriev I.V."/>
            <person name="Hibbett D.S."/>
            <person name="Martin F."/>
            <person name="Nordberg H.P."/>
            <person name="Cantor M.N."/>
            <person name="Hua S.X."/>
        </authorList>
    </citation>
    <scope>NUCLEOTIDE SEQUENCE [LARGE SCALE GENOMIC DNA]</scope>
    <source>
        <strain evidence="1 2">Marx 270</strain>
    </source>
</reference>
<accession>A0A0C3NWK9</accession>
<keyword evidence="2" id="KW-1185">Reference proteome</keyword>
<dbReference type="InParanoid" id="A0A0C3NWK9"/>
<evidence type="ECO:0000313" key="1">
    <source>
        <dbReference type="EMBL" id="KIO05230.1"/>
    </source>
</evidence>
<dbReference type="HOGENOM" id="CLU_3107371_0_0_1"/>
<dbReference type="Proteomes" id="UP000054217">
    <property type="component" value="Unassembled WGS sequence"/>
</dbReference>
<dbReference type="AlphaFoldDB" id="A0A0C3NWK9"/>
<sequence>MASGRAARSTVHARSHHAPRTITLPAVCTRSASFAEFQAIFEWVAIHSSCI</sequence>
<dbReference type="EMBL" id="KN831967">
    <property type="protein sequence ID" value="KIO05230.1"/>
    <property type="molecule type" value="Genomic_DNA"/>
</dbReference>
<gene>
    <name evidence="1" type="ORF">M404DRAFT_999809</name>
</gene>
<reference evidence="2" key="2">
    <citation type="submission" date="2015-01" db="EMBL/GenBank/DDBJ databases">
        <title>Evolutionary Origins and Diversification of the Mycorrhizal Mutualists.</title>
        <authorList>
            <consortium name="DOE Joint Genome Institute"/>
            <consortium name="Mycorrhizal Genomics Consortium"/>
            <person name="Kohler A."/>
            <person name="Kuo A."/>
            <person name="Nagy L.G."/>
            <person name="Floudas D."/>
            <person name="Copeland A."/>
            <person name="Barry K.W."/>
            <person name="Cichocki N."/>
            <person name="Veneault-Fourrey C."/>
            <person name="LaButti K."/>
            <person name="Lindquist E.A."/>
            <person name="Lipzen A."/>
            <person name="Lundell T."/>
            <person name="Morin E."/>
            <person name="Murat C."/>
            <person name="Riley R."/>
            <person name="Ohm R."/>
            <person name="Sun H."/>
            <person name="Tunlid A."/>
            <person name="Henrissat B."/>
            <person name="Grigoriev I.V."/>
            <person name="Hibbett D.S."/>
            <person name="Martin F."/>
        </authorList>
    </citation>
    <scope>NUCLEOTIDE SEQUENCE [LARGE SCALE GENOMIC DNA]</scope>
    <source>
        <strain evidence="2">Marx 270</strain>
    </source>
</reference>
<evidence type="ECO:0000313" key="2">
    <source>
        <dbReference type="Proteomes" id="UP000054217"/>
    </source>
</evidence>
<organism evidence="1 2">
    <name type="scientific">Pisolithus tinctorius Marx 270</name>
    <dbReference type="NCBI Taxonomy" id="870435"/>
    <lineage>
        <taxon>Eukaryota</taxon>
        <taxon>Fungi</taxon>
        <taxon>Dikarya</taxon>
        <taxon>Basidiomycota</taxon>
        <taxon>Agaricomycotina</taxon>
        <taxon>Agaricomycetes</taxon>
        <taxon>Agaricomycetidae</taxon>
        <taxon>Boletales</taxon>
        <taxon>Sclerodermatineae</taxon>
        <taxon>Pisolithaceae</taxon>
        <taxon>Pisolithus</taxon>
    </lineage>
</organism>
<protein>
    <submittedName>
        <fullName evidence="1">Uncharacterized protein</fullName>
    </submittedName>
</protein>
<name>A0A0C3NWK9_PISTI</name>
<proteinExistence type="predicted"/>